<evidence type="ECO:0000256" key="1">
    <source>
        <dbReference type="SAM" id="MobiDB-lite"/>
    </source>
</evidence>
<reference evidence="2 5" key="2">
    <citation type="submission" date="2019-04" db="EMBL/GenBank/DDBJ databases">
        <title>Isolation and culture of sulfate reducing bacteria from the cold seep of the South China Sea.</title>
        <authorList>
            <person name="Sun C."/>
            <person name="Liu R."/>
        </authorList>
    </citation>
    <scope>NUCLEOTIDE SEQUENCE [LARGE SCALE GENOMIC DNA]</scope>
    <source>
        <strain evidence="2 5">CS1</strain>
    </source>
</reference>
<evidence type="ECO:0000313" key="4">
    <source>
        <dbReference type="Proteomes" id="UP000434052"/>
    </source>
</evidence>
<dbReference type="PROSITE" id="PS51257">
    <property type="entry name" value="PROKAR_LIPOPROTEIN"/>
    <property type="match status" value="1"/>
</dbReference>
<evidence type="ECO:0000313" key="2">
    <source>
        <dbReference type="EMBL" id="QJT08221.1"/>
    </source>
</evidence>
<keyword evidence="5" id="KW-1185">Reference proteome</keyword>
<evidence type="ECO:0000313" key="5">
    <source>
        <dbReference type="Proteomes" id="UP000503251"/>
    </source>
</evidence>
<dbReference type="RefSeq" id="WP_144234671.1">
    <property type="nucleotide sequence ID" value="NZ_CP039543.1"/>
</dbReference>
<dbReference type="EMBL" id="QMIF01000003">
    <property type="protein sequence ID" value="TVM35116.1"/>
    <property type="molecule type" value="Genomic_DNA"/>
</dbReference>
<evidence type="ECO:0000313" key="3">
    <source>
        <dbReference type="EMBL" id="TVM35116.1"/>
    </source>
</evidence>
<organism evidence="3 4">
    <name type="scientific">Oceanidesulfovibrio marinus</name>
    <dbReference type="NCBI Taxonomy" id="370038"/>
    <lineage>
        <taxon>Bacteria</taxon>
        <taxon>Pseudomonadati</taxon>
        <taxon>Thermodesulfobacteriota</taxon>
        <taxon>Desulfovibrionia</taxon>
        <taxon>Desulfovibrionales</taxon>
        <taxon>Desulfovibrionaceae</taxon>
        <taxon>Oceanidesulfovibrio</taxon>
    </lineage>
</organism>
<dbReference type="EMBL" id="CP039543">
    <property type="protein sequence ID" value="QJT08221.1"/>
    <property type="molecule type" value="Genomic_DNA"/>
</dbReference>
<reference evidence="3 4" key="1">
    <citation type="submission" date="2018-06" db="EMBL/GenBank/DDBJ databases">
        <title>Complete genome of Desulfovibrio marinus P48SEP.</title>
        <authorList>
            <person name="Crispim J.S."/>
            <person name="Vidigal P.M.P."/>
            <person name="Silva L.C.F."/>
            <person name="Araujo L.C."/>
            <person name="Laguardia C.N."/>
            <person name="Dias R.S."/>
            <person name="Sousa M.P."/>
            <person name="Paula S.O."/>
            <person name="Silva C."/>
        </authorList>
    </citation>
    <scope>NUCLEOTIDE SEQUENCE [LARGE SCALE GENOMIC DNA]</scope>
    <source>
        <strain evidence="3 4">P48SEP</strain>
    </source>
</reference>
<dbReference type="Proteomes" id="UP000434052">
    <property type="component" value="Unassembled WGS sequence"/>
</dbReference>
<dbReference type="AlphaFoldDB" id="A0A6P1ZLS8"/>
<dbReference type="OrthoDB" id="5449205at2"/>
<protein>
    <submittedName>
        <fullName evidence="3">Uncharacterized protein</fullName>
    </submittedName>
</protein>
<accession>A0A6P1ZLS8</accession>
<dbReference type="Proteomes" id="UP000503251">
    <property type="component" value="Chromosome"/>
</dbReference>
<gene>
    <name evidence="3" type="ORF">DQK91_06875</name>
    <name evidence="2" type="ORF">E8L03_04455</name>
</gene>
<feature type="region of interest" description="Disordered" evidence="1">
    <location>
        <begin position="319"/>
        <end position="340"/>
    </location>
</feature>
<sequence length="340" mass="38532">MNSFSRIIWTFFLGAAVLLTGCSEGTFGSTSLDATLDSTGKAIKGLYKEYMEPQPQVVLDPKEFGETEERKLAYLLMPVDEKVWEIIKFVDGEDKLPTEDWFRRLFERFSWISGVMVVDEDGNTRFQHPLDYNKSVDVDALLALGDPIVTDDADNAKDEKKEDVVAEDQQEGVIEEVVPPVEEKFEVDDWKSKRWADHSLRGYAGNSTLGPEIYLVQPYYEDNNFRGITTIYFDPRNLLEYCPEPDQLMILTAQGVIWSAGYGQAAQDLASLPWNDILKDRVYGVATAAGQEFYWLGRNMGEFYMLYATAVPTEEMDDVLTTSEKPEALNATEPEAPRSE</sequence>
<name>A0A6P1ZLS8_9BACT</name>
<proteinExistence type="predicted"/>